<evidence type="ECO:0000256" key="2">
    <source>
        <dbReference type="ARBA" id="ARBA00022490"/>
    </source>
</evidence>
<evidence type="ECO:0000256" key="4">
    <source>
        <dbReference type="ARBA" id="ARBA00022801"/>
    </source>
</evidence>
<keyword evidence="1" id="KW-0719">Serine esterase</keyword>
<keyword evidence="3" id="KW-0093">Biotin biosynthesis</keyword>
<comment type="caution">
    <text evidence="6">The sequence shown here is derived from an EMBL/GenBank/DDBJ whole genome shotgun (WGS) entry which is preliminary data.</text>
</comment>
<dbReference type="Proteomes" id="UP000017813">
    <property type="component" value="Unassembled WGS sequence"/>
</dbReference>
<dbReference type="STRING" id="641147.HMPREF9021_02051"/>
<dbReference type="KEGG" id="smur:BWP33_02995"/>
<keyword evidence="2" id="KW-0963">Cytoplasm</keyword>
<dbReference type="SUPFAM" id="SSF53474">
    <property type="entry name" value="alpha/beta-Hydrolases"/>
    <property type="match status" value="1"/>
</dbReference>
<evidence type="ECO:0000256" key="1">
    <source>
        <dbReference type="ARBA" id="ARBA00022487"/>
    </source>
</evidence>
<evidence type="ECO:0000259" key="5">
    <source>
        <dbReference type="Pfam" id="PF00561"/>
    </source>
</evidence>
<keyword evidence="4" id="KW-0378">Hydrolase</keyword>
<dbReference type="OrthoDB" id="9798888at2"/>
<dbReference type="Gene3D" id="3.40.50.1820">
    <property type="entry name" value="alpha/beta hydrolase"/>
    <property type="match status" value="1"/>
</dbReference>
<organism evidence="6 7">
    <name type="scientific">Simonsiella muelleri ATCC 29453</name>
    <dbReference type="NCBI Taxonomy" id="641147"/>
    <lineage>
        <taxon>Bacteria</taxon>
        <taxon>Pseudomonadati</taxon>
        <taxon>Pseudomonadota</taxon>
        <taxon>Betaproteobacteria</taxon>
        <taxon>Neisseriales</taxon>
        <taxon>Neisseriaceae</taxon>
        <taxon>Simonsiella</taxon>
    </lineage>
</organism>
<evidence type="ECO:0000313" key="7">
    <source>
        <dbReference type="Proteomes" id="UP000017813"/>
    </source>
</evidence>
<dbReference type="RefSeq" id="WP_002642827.1">
    <property type="nucleotide sequence ID" value="NZ_CP019448.1"/>
</dbReference>
<name>V9HL44_9NEIS</name>
<proteinExistence type="predicted"/>
<evidence type="ECO:0000256" key="3">
    <source>
        <dbReference type="ARBA" id="ARBA00022756"/>
    </source>
</evidence>
<sequence>MTISLCLIHGWAVNADIFTEFRHMLPENWRISAPHLIGHGSNQESFSVFEAADKIATQLIEPSFLFGWSLGGLVVLHVAARYPERVRGLILSNTFARFQAASDYPQGVSLTSLERMVSFFQQDYTQSVRQFLELQLLHTPQRHEILAAVLPDVAQHGTPAALQSALQAVAQADARAMLPEIQCPALLLYGGKDAITPPRMGEYLAAHLSDATFKIAPQAAHAPFLSHADWCVAQITEWVGEQEKMANPAKG</sequence>
<dbReference type="eggNOG" id="COG2267">
    <property type="taxonomic scope" value="Bacteria"/>
</dbReference>
<dbReference type="InterPro" id="IPR050266">
    <property type="entry name" value="AB_hydrolase_sf"/>
</dbReference>
<dbReference type="GO" id="GO:0052689">
    <property type="term" value="F:carboxylic ester hydrolase activity"/>
    <property type="evidence" value="ECO:0007669"/>
    <property type="project" value="UniProtKB-KW"/>
</dbReference>
<dbReference type="GO" id="GO:0009102">
    <property type="term" value="P:biotin biosynthetic process"/>
    <property type="evidence" value="ECO:0007669"/>
    <property type="project" value="UniProtKB-KW"/>
</dbReference>
<keyword evidence="7" id="KW-1185">Reference proteome</keyword>
<protein>
    <submittedName>
        <fullName evidence="6">Putative pimeloyl-BioC-CoA transferase BioH</fullName>
    </submittedName>
</protein>
<evidence type="ECO:0000313" key="6">
    <source>
        <dbReference type="EMBL" id="EFG30145.1"/>
    </source>
</evidence>
<dbReference type="InterPro" id="IPR010076">
    <property type="entry name" value="BioH"/>
</dbReference>
<dbReference type="PANTHER" id="PTHR43798">
    <property type="entry name" value="MONOACYLGLYCEROL LIPASE"/>
    <property type="match status" value="1"/>
</dbReference>
<dbReference type="GO" id="GO:0016020">
    <property type="term" value="C:membrane"/>
    <property type="evidence" value="ECO:0007669"/>
    <property type="project" value="TreeGrafter"/>
</dbReference>
<reference evidence="6 7" key="1">
    <citation type="submission" date="2010-03" db="EMBL/GenBank/DDBJ databases">
        <authorList>
            <consortium name="The Broad Institute Genome Sequencing Platform"/>
            <person name="Ward D."/>
            <person name="Earl A."/>
            <person name="Feldgarden M."/>
            <person name="Gevers D."/>
            <person name="Young S."/>
            <person name="Zeng Q."/>
            <person name="Koehrsen M."/>
            <person name="Alvarado L."/>
            <person name="Berlin A.M."/>
            <person name="Borenstein D."/>
            <person name="Chapman S.B."/>
            <person name="Chen Z."/>
            <person name="Engels R."/>
            <person name="Freedman E."/>
            <person name="Gellesch M."/>
            <person name="Goldberg J."/>
            <person name="Griggs A."/>
            <person name="Gujja S."/>
            <person name="Heilman E.R."/>
            <person name="Heiman D.I."/>
            <person name="Hepburn T.A."/>
            <person name="Howarth C."/>
            <person name="Jen D."/>
            <person name="Larson L."/>
            <person name="Mehta T."/>
            <person name="Park D."/>
            <person name="Pearson M."/>
            <person name="Richards J."/>
            <person name="Roberts A."/>
            <person name="Saif S."/>
            <person name="Shea T.D."/>
            <person name="Shenoy N."/>
            <person name="Sisk P."/>
            <person name="Stolte C."/>
            <person name="Sykes S.N."/>
            <person name="Walk T."/>
            <person name="White J."/>
            <person name="Yandava C."/>
            <person name="Izard J."/>
            <person name="Baranova O.V."/>
            <person name="Blanton J.M."/>
            <person name="Tanner A.C."/>
            <person name="Dewhirst F."/>
            <person name="Haas B."/>
            <person name="Nusbaum C."/>
            <person name="Birren B."/>
        </authorList>
    </citation>
    <scope>NUCLEOTIDE SEQUENCE [LARGE SCALE GENOMIC DNA]</scope>
    <source>
        <strain evidence="6 7">ATCC 29453</strain>
    </source>
</reference>
<dbReference type="InterPro" id="IPR029058">
    <property type="entry name" value="AB_hydrolase_fold"/>
</dbReference>
<dbReference type="GO" id="GO:0016740">
    <property type="term" value="F:transferase activity"/>
    <property type="evidence" value="ECO:0007669"/>
    <property type="project" value="UniProtKB-KW"/>
</dbReference>
<reference evidence="6 7" key="2">
    <citation type="submission" date="2011-10" db="EMBL/GenBank/DDBJ databases">
        <title>The Genome Sequence of Simonsiella muelleri ATCC 29453.</title>
        <authorList>
            <consortium name="The Broad Institute Genome Sequencing Platform"/>
            <consortium name="The Broad Institute Genome Sequencing Center for Infectious Disease"/>
            <person name="Earl A."/>
            <person name="Ward D."/>
            <person name="Feldgarden M."/>
            <person name="Gevers D."/>
            <person name="Izard J."/>
            <person name="Baranova O.V."/>
            <person name="Blanton J.M."/>
            <person name="Tanner A.C."/>
            <person name="Dewhirst F."/>
            <person name="Young S.K."/>
            <person name="Zeng Q."/>
            <person name="Gargeya S."/>
            <person name="Fitzgerald M."/>
            <person name="Haas B."/>
            <person name="Abouelleil A."/>
            <person name="Alvarado L."/>
            <person name="Arachchi H.M."/>
            <person name="Berlin A."/>
            <person name="Brown A."/>
            <person name="Chapman S.B."/>
            <person name="Chen Z."/>
            <person name="Dunbar C."/>
            <person name="Freedman E."/>
            <person name="Gearin G."/>
            <person name="Goldberg J."/>
            <person name="Griggs A."/>
            <person name="Gujja S."/>
            <person name="Heiman D."/>
            <person name="Howarth C."/>
            <person name="Larson L."/>
            <person name="Lui A."/>
            <person name="MacDonald P.J.P."/>
            <person name="Montmayeur A."/>
            <person name="Murphy C."/>
            <person name="Neiman D."/>
            <person name="Pearson M."/>
            <person name="Priest M."/>
            <person name="Roberts A."/>
            <person name="Saif S."/>
            <person name="Shea T."/>
            <person name="Shenoy N."/>
            <person name="Sisk P."/>
            <person name="Stolte C."/>
            <person name="Sykes S."/>
            <person name="Wortman J."/>
            <person name="Nusbaum C."/>
            <person name="Birren B."/>
        </authorList>
    </citation>
    <scope>NUCLEOTIDE SEQUENCE [LARGE SCALE GENOMIC DNA]</scope>
    <source>
        <strain evidence="6 7">ATCC 29453</strain>
    </source>
</reference>
<dbReference type="PANTHER" id="PTHR43798:SF31">
    <property type="entry name" value="AB HYDROLASE SUPERFAMILY PROTEIN YCLE"/>
    <property type="match status" value="1"/>
</dbReference>
<accession>V9HL44</accession>
<gene>
    <name evidence="6" type="ORF">HMPREF9021_02051</name>
</gene>
<dbReference type="EMBL" id="ADCY02000054">
    <property type="protein sequence ID" value="EFG30145.1"/>
    <property type="molecule type" value="Genomic_DNA"/>
</dbReference>
<dbReference type="NCBIfam" id="TIGR01738">
    <property type="entry name" value="bioH"/>
    <property type="match status" value="1"/>
</dbReference>
<dbReference type="HOGENOM" id="CLU_020336_12_2_4"/>
<feature type="domain" description="AB hydrolase-1" evidence="5">
    <location>
        <begin position="5"/>
        <end position="227"/>
    </location>
</feature>
<dbReference type="InterPro" id="IPR000073">
    <property type="entry name" value="AB_hydrolase_1"/>
</dbReference>
<keyword evidence="6" id="KW-0808">Transferase</keyword>
<dbReference type="Pfam" id="PF00561">
    <property type="entry name" value="Abhydrolase_1"/>
    <property type="match status" value="1"/>
</dbReference>
<dbReference type="AlphaFoldDB" id="V9HL44"/>